<keyword evidence="4 6" id="KW-1133">Transmembrane helix</keyword>
<evidence type="ECO:0000256" key="2">
    <source>
        <dbReference type="ARBA" id="ARBA00007362"/>
    </source>
</evidence>
<dbReference type="InterPro" id="IPR037185">
    <property type="entry name" value="EmrE-like"/>
</dbReference>
<reference evidence="8 9" key="1">
    <citation type="journal article" date="2013" name="Int. J. Syst. Evol. Microbiol.">
        <title>Hoeflea suaedae sp. nov., an endophytic bacterium isolated from the root of the halophyte Suaeda maritima.</title>
        <authorList>
            <person name="Chung E.J."/>
            <person name="Park J.A."/>
            <person name="Pramanik P."/>
            <person name="Bibi F."/>
            <person name="Jeon C.O."/>
            <person name="Chung Y.R."/>
        </authorList>
    </citation>
    <scope>NUCLEOTIDE SEQUENCE [LARGE SCALE GENOMIC DNA]</scope>
    <source>
        <strain evidence="8 9">YC6898</strain>
    </source>
</reference>
<evidence type="ECO:0000256" key="5">
    <source>
        <dbReference type="ARBA" id="ARBA00023136"/>
    </source>
</evidence>
<keyword evidence="9" id="KW-1185">Reference proteome</keyword>
<feature type="domain" description="EamA" evidence="7">
    <location>
        <begin position="19"/>
        <end position="151"/>
    </location>
</feature>
<evidence type="ECO:0000256" key="3">
    <source>
        <dbReference type="ARBA" id="ARBA00022692"/>
    </source>
</evidence>
<dbReference type="PANTHER" id="PTHR32322:SF2">
    <property type="entry name" value="EAMA DOMAIN-CONTAINING PROTEIN"/>
    <property type="match status" value="1"/>
</dbReference>
<evidence type="ECO:0000256" key="4">
    <source>
        <dbReference type="ARBA" id="ARBA00022989"/>
    </source>
</evidence>
<feature type="domain" description="EamA" evidence="7">
    <location>
        <begin position="166"/>
        <end position="302"/>
    </location>
</feature>
<sequence length="314" mass="33835">MSKSTSTPIHGESASLVPYLVMLATPLFFSSNLIFGRLAIPEVAPFTLAFIRWTAAALILTPWVMREWAPARAFVTGHPRHWLLLGFLGMWICGGIVYLGLEYTTATNGTLIYTTSPLIILIIERLFFGRPVTGREIAGIIIGFLGVAVIVLRGEPQALLSLRLNTGDLLFVVAAISWAAYSVLLRKNRPEGLNTLSQFGVVAAAGAVLLMPMALWEFLSGARMPVTTTAWGGIAGIVFFASLLAFSGFQYGIARLGAATAGIFMYLLPPYGVALAVLVLGEPFHPYHLVGIATVLTGLIMATAKRPRTRADTR</sequence>
<comment type="subcellular location">
    <subcellularLocation>
        <location evidence="1">Membrane</location>
        <topology evidence="1">Multi-pass membrane protein</topology>
    </subcellularLocation>
</comment>
<proteinExistence type="inferred from homology"/>
<evidence type="ECO:0000256" key="6">
    <source>
        <dbReference type="SAM" id="Phobius"/>
    </source>
</evidence>
<feature type="transmembrane region" description="Helical" evidence="6">
    <location>
        <begin position="166"/>
        <end position="184"/>
    </location>
</feature>
<feature type="transmembrane region" description="Helical" evidence="6">
    <location>
        <begin position="196"/>
        <end position="216"/>
    </location>
</feature>
<feature type="transmembrane region" description="Helical" evidence="6">
    <location>
        <begin position="228"/>
        <end position="249"/>
    </location>
</feature>
<comment type="caution">
    <text evidence="8">The sequence shown here is derived from an EMBL/GenBank/DDBJ whole genome shotgun (WGS) entry which is preliminary data.</text>
</comment>
<feature type="transmembrane region" description="Helical" evidence="6">
    <location>
        <begin position="20"/>
        <end position="40"/>
    </location>
</feature>
<feature type="transmembrane region" description="Helical" evidence="6">
    <location>
        <begin position="111"/>
        <end position="128"/>
    </location>
</feature>
<dbReference type="OrthoDB" id="4167046at2"/>
<dbReference type="RefSeq" id="WP_133284147.1">
    <property type="nucleotide sequence ID" value="NZ_SMSI01000001.1"/>
</dbReference>
<feature type="transmembrane region" description="Helical" evidence="6">
    <location>
        <begin position="137"/>
        <end position="154"/>
    </location>
</feature>
<gene>
    <name evidence="8" type="ORF">E2A64_09735</name>
</gene>
<keyword evidence="3 6" id="KW-0812">Transmembrane</keyword>
<dbReference type="SUPFAM" id="SSF103481">
    <property type="entry name" value="Multidrug resistance efflux transporter EmrE"/>
    <property type="match status" value="2"/>
</dbReference>
<dbReference type="PANTHER" id="PTHR32322">
    <property type="entry name" value="INNER MEMBRANE TRANSPORTER"/>
    <property type="match status" value="1"/>
</dbReference>
<dbReference type="InterPro" id="IPR050638">
    <property type="entry name" value="AA-Vitamin_Transporters"/>
</dbReference>
<feature type="transmembrane region" description="Helical" evidence="6">
    <location>
        <begin position="286"/>
        <end position="304"/>
    </location>
</feature>
<dbReference type="EMBL" id="SMSI01000001">
    <property type="protein sequence ID" value="TDH39316.1"/>
    <property type="molecule type" value="Genomic_DNA"/>
</dbReference>
<evidence type="ECO:0000313" key="8">
    <source>
        <dbReference type="EMBL" id="TDH39316.1"/>
    </source>
</evidence>
<keyword evidence="5 6" id="KW-0472">Membrane</keyword>
<organism evidence="8 9">
    <name type="scientific">Pseudohoeflea suaedae</name>
    <dbReference type="NCBI Taxonomy" id="877384"/>
    <lineage>
        <taxon>Bacteria</taxon>
        <taxon>Pseudomonadati</taxon>
        <taxon>Pseudomonadota</taxon>
        <taxon>Alphaproteobacteria</taxon>
        <taxon>Hyphomicrobiales</taxon>
        <taxon>Rhizobiaceae</taxon>
        <taxon>Pseudohoeflea</taxon>
    </lineage>
</organism>
<dbReference type="Proteomes" id="UP000295131">
    <property type="component" value="Unassembled WGS sequence"/>
</dbReference>
<evidence type="ECO:0000313" key="9">
    <source>
        <dbReference type="Proteomes" id="UP000295131"/>
    </source>
</evidence>
<feature type="transmembrane region" description="Helical" evidence="6">
    <location>
        <begin position="46"/>
        <end position="69"/>
    </location>
</feature>
<dbReference type="AlphaFoldDB" id="A0A4R5PQC7"/>
<dbReference type="Pfam" id="PF00892">
    <property type="entry name" value="EamA"/>
    <property type="match status" value="2"/>
</dbReference>
<feature type="transmembrane region" description="Helical" evidence="6">
    <location>
        <begin position="256"/>
        <end position="280"/>
    </location>
</feature>
<evidence type="ECO:0000256" key="1">
    <source>
        <dbReference type="ARBA" id="ARBA00004141"/>
    </source>
</evidence>
<comment type="similarity">
    <text evidence="2">Belongs to the EamA transporter family.</text>
</comment>
<dbReference type="InterPro" id="IPR000620">
    <property type="entry name" value="EamA_dom"/>
</dbReference>
<evidence type="ECO:0000259" key="7">
    <source>
        <dbReference type="Pfam" id="PF00892"/>
    </source>
</evidence>
<dbReference type="GO" id="GO:0016020">
    <property type="term" value="C:membrane"/>
    <property type="evidence" value="ECO:0007669"/>
    <property type="project" value="UniProtKB-SubCell"/>
</dbReference>
<accession>A0A4R5PQC7</accession>
<feature type="transmembrane region" description="Helical" evidence="6">
    <location>
        <begin position="81"/>
        <end position="99"/>
    </location>
</feature>
<name>A0A4R5PQC7_9HYPH</name>
<protein>
    <submittedName>
        <fullName evidence="8">DMT family transporter</fullName>
    </submittedName>
</protein>